<evidence type="ECO:0000256" key="1">
    <source>
        <dbReference type="SAM" id="Coils"/>
    </source>
</evidence>
<sequence length="725" mass="78634">MDAEDDRDALLFDLQSSQHSLISNAGPSEWRNVVPANARLFPEQGPPTPVPAAYQSSLTDDAATKSGALPQRPPENLLAHSRRLVTLFAPVDVTPPRKNTLPGHTALTPFLAASEQRTPSHLTSKPLFMRHLPSLGSLVGGMPSSLPGNATLAASTQRVILRTKASREPCPTERVQPPLLGNLNNTAAPAHQPSFLASSPFAPCGADNKPEELGNSLKAVEGHLKSSGMGDSAAHKFVVQELQEINRMIHERALHLGQQEAEAAVAASRALTALRQHAQHLLNEAAEKLERVAVQQRKRAEAAADEAAAILRRAMEAQCTLRHERSLLEQKQRQRCQDQQLKLTTLTEALEAERRRCVELEVRLETVQQENRQLRALLHAHLSSAHRTDSSSQLAPAGAVSARMRHSVACRRSATALHTARSCPLRAASFSGLVAPAAPAKTFSARGGCVAGATGWPASSQPQRNHLAEQGLRRAILDVEVSLPRVSVAEATLQSPAKEAPAHEEAKPTPPGEGGRCQTQAPAHQDSIRRDRSAAPTSESCSSKACQASCGVRHHKRSNRSVRRNVYETDSSTDSSSNSSMEERRRDNRGRWGQRRRGHSCRSLSRGSVSTSTSNSSEVLQRQVNRHQCQRRSSRRASSARPQHISFSVPELDIKRPTLCKVDSSSAGATPKHGSRGANKLTLRKDVAGRLQASLTRLQERQALQGKIQNLAKQLLHPSRGAAMS</sequence>
<feature type="compositionally biased region" description="Low complexity" evidence="2">
    <location>
        <begin position="568"/>
        <end position="580"/>
    </location>
</feature>
<organism evidence="3 4">
    <name type="scientific">Cyclospora cayetanensis</name>
    <dbReference type="NCBI Taxonomy" id="88456"/>
    <lineage>
        <taxon>Eukaryota</taxon>
        <taxon>Sar</taxon>
        <taxon>Alveolata</taxon>
        <taxon>Apicomplexa</taxon>
        <taxon>Conoidasida</taxon>
        <taxon>Coccidia</taxon>
        <taxon>Eucoccidiorida</taxon>
        <taxon>Eimeriorina</taxon>
        <taxon>Eimeriidae</taxon>
        <taxon>Cyclospora</taxon>
    </lineage>
</organism>
<keyword evidence="3" id="KW-1185">Reference proteome</keyword>
<protein>
    <submittedName>
        <fullName evidence="4">Uncharacterized protein LOC34621814</fullName>
    </submittedName>
</protein>
<keyword evidence="1" id="KW-0175">Coiled coil</keyword>
<dbReference type="AlphaFoldDB" id="A0A6P6RSL3"/>
<gene>
    <name evidence="4" type="primary">LOC34621814</name>
</gene>
<proteinExistence type="predicted"/>
<name>A0A6P6RSL3_9EIME</name>
<evidence type="ECO:0000313" key="4">
    <source>
        <dbReference type="RefSeq" id="XP_026190544.1"/>
    </source>
</evidence>
<reference evidence="4" key="1">
    <citation type="submission" date="2025-08" db="UniProtKB">
        <authorList>
            <consortium name="RefSeq"/>
        </authorList>
    </citation>
    <scope>IDENTIFICATION</scope>
</reference>
<dbReference type="Proteomes" id="UP000515125">
    <property type="component" value="Unplaced"/>
</dbReference>
<dbReference type="RefSeq" id="XP_026190544.1">
    <property type="nucleotide sequence ID" value="XM_026334759.1"/>
</dbReference>
<evidence type="ECO:0000256" key="2">
    <source>
        <dbReference type="SAM" id="MobiDB-lite"/>
    </source>
</evidence>
<accession>A0A6P6RSL3</accession>
<feature type="compositionally biased region" description="Low complexity" evidence="2">
    <location>
        <begin position="601"/>
        <end position="617"/>
    </location>
</feature>
<feature type="compositionally biased region" description="Basic residues" evidence="2">
    <location>
        <begin position="624"/>
        <end position="635"/>
    </location>
</feature>
<feature type="compositionally biased region" description="Polar residues" evidence="2">
    <location>
        <begin position="535"/>
        <end position="546"/>
    </location>
</feature>
<evidence type="ECO:0000313" key="3">
    <source>
        <dbReference type="Proteomes" id="UP000515125"/>
    </source>
</evidence>
<dbReference type="OrthoDB" id="347638at2759"/>
<dbReference type="GeneID" id="34621814"/>
<feature type="region of interest" description="Disordered" evidence="2">
    <location>
        <begin position="492"/>
        <end position="647"/>
    </location>
</feature>
<feature type="compositionally biased region" description="Basic residues" evidence="2">
    <location>
        <begin position="552"/>
        <end position="563"/>
    </location>
</feature>
<feature type="coiled-coil region" evidence="1">
    <location>
        <begin position="286"/>
        <end position="377"/>
    </location>
</feature>
<feature type="compositionally biased region" description="Basic and acidic residues" evidence="2">
    <location>
        <begin position="581"/>
        <end position="590"/>
    </location>
</feature>